<gene>
    <name evidence="2" type="ORF">K435DRAFT_860492</name>
</gene>
<keyword evidence="1" id="KW-1133">Transmembrane helix</keyword>
<feature type="transmembrane region" description="Helical" evidence="1">
    <location>
        <begin position="411"/>
        <end position="429"/>
    </location>
</feature>
<accession>A0A4S8LXW6</accession>
<protein>
    <recommendedName>
        <fullName evidence="4">WW domain-containing protein</fullName>
    </recommendedName>
</protein>
<proteinExistence type="predicted"/>
<keyword evidence="1" id="KW-0812">Transmembrane</keyword>
<dbReference type="OrthoDB" id="2674421at2759"/>
<evidence type="ECO:0000256" key="1">
    <source>
        <dbReference type="SAM" id="Phobius"/>
    </source>
</evidence>
<feature type="transmembrane region" description="Helical" evidence="1">
    <location>
        <begin position="328"/>
        <end position="345"/>
    </location>
</feature>
<keyword evidence="3" id="KW-1185">Reference proteome</keyword>
<dbReference type="AlphaFoldDB" id="A0A4S8LXW6"/>
<feature type="transmembrane region" description="Helical" evidence="1">
    <location>
        <begin position="435"/>
        <end position="454"/>
    </location>
</feature>
<evidence type="ECO:0000313" key="3">
    <source>
        <dbReference type="Proteomes" id="UP000297245"/>
    </source>
</evidence>
<organism evidence="2 3">
    <name type="scientific">Dendrothele bispora (strain CBS 962.96)</name>
    <dbReference type="NCBI Taxonomy" id="1314807"/>
    <lineage>
        <taxon>Eukaryota</taxon>
        <taxon>Fungi</taxon>
        <taxon>Dikarya</taxon>
        <taxon>Basidiomycota</taxon>
        <taxon>Agaricomycotina</taxon>
        <taxon>Agaricomycetes</taxon>
        <taxon>Agaricomycetidae</taxon>
        <taxon>Agaricales</taxon>
        <taxon>Agaricales incertae sedis</taxon>
        <taxon>Dendrothele</taxon>
    </lineage>
</organism>
<name>A0A4S8LXW6_DENBC</name>
<evidence type="ECO:0000313" key="2">
    <source>
        <dbReference type="EMBL" id="THU94534.1"/>
    </source>
</evidence>
<evidence type="ECO:0008006" key="4">
    <source>
        <dbReference type="Google" id="ProtNLM"/>
    </source>
</evidence>
<feature type="transmembrane region" description="Helical" evidence="1">
    <location>
        <begin position="351"/>
        <end position="369"/>
    </location>
</feature>
<dbReference type="Proteomes" id="UP000297245">
    <property type="component" value="Unassembled WGS sequence"/>
</dbReference>
<keyword evidence="1" id="KW-0472">Membrane</keyword>
<dbReference type="EMBL" id="ML179222">
    <property type="protein sequence ID" value="THU94534.1"/>
    <property type="molecule type" value="Genomic_DNA"/>
</dbReference>
<sequence>MQNTSFEKTLTPFNGVLRPVAAHSTGRYEKWGYSESKSGAITPGFQYTHDASPQYLPQNWSSHVHPEGQLYFARDGPLRVVTEVYMYSPEPMAKLLDWVSRIESILEEKNIPLSESTELFVMLQDDDCLYYFVNHTVRTQFWLEEVQTDELGIPDYDSPSHLKLYLEELYWSHVEHFCMHLYGGLPVKLINELICIFSHAMSDQITSRTSTFFYGQKDCKKFLKLLTLARQHPTDGHQICVVARLWMQVCSNRFQTHYGQEVSRLSRDQHIVYDPPRPSRISRIAGVLTFSASDKYLAKLNDIFVDHLVYETEWCPFVTSCLRDWKDTSLVAVLTLLLHLFFLFLKCSTALAVTSTALLSASFLSAILLGHRYNRFESATASEAYDHLEAIHSEKYDFQLIAFLYSLPKALHLWGLLALVANLFVMFGSYFGQRYALAVGFGFSLLFLLVQRLMSERTLFSFGGISFRLNLFGNGKTTKEAESIV</sequence>
<reference evidence="2 3" key="1">
    <citation type="journal article" date="2019" name="Nat. Ecol. Evol.">
        <title>Megaphylogeny resolves global patterns of mushroom evolution.</title>
        <authorList>
            <person name="Varga T."/>
            <person name="Krizsan K."/>
            <person name="Foldi C."/>
            <person name="Dima B."/>
            <person name="Sanchez-Garcia M."/>
            <person name="Sanchez-Ramirez S."/>
            <person name="Szollosi G.J."/>
            <person name="Szarkandi J.G."/>
            <person name="Papp V."/>
            <person name="Albert L."/>
            <person name="Andreopoulos W."/>
            <person name="Angelini C."/>
            <person name="Antonin V."/>
            <person name="Barry K.W."/>
            <person name="Bougher N.L."/>
            <person name="Buchanan P."/>
            <person name="Buyck B."/>
            <person name="Bense V."/>
            <person name="Catcheside P."/>
            <person name="Chovatia M."/>
            <person name="Cooper J."/>
            <person name="Damon W."/>
            <person name="Desjardin D."/>
            <person name="Finy P."/>
            <person name="Geml J."/>
            <person name="Haridas S."/>
            <person name="Hughes K."/>
            <person name="Justo A."/>
            <person name="Karasinski D."/>
            <person name="Kautmanova I."/>
            <person name="Kiss B."/>
            <person name="Kocsube S."/>
            <person name="Kotiranta H."/>
            <person name="LaButti K.M."/>
            <person name="Lechner B.E."/>
            <person name="Liimatainen K."/>
            <person name="Lipzen A."/>
            <person name="Lukacs Z."/>
            <person name="Mihaltcheva S."/>
            <person name="Morgado L.N."/>
            <person name="Niskanen T."/>
            <person name="Noordeloos M.E."/>
            <person name="Ohm R.A."/>
            <person name="Ortiz-Santana B."/>
            <person name="Ovrebo C."/>
            <person name="Racz N."/>
            <person name="Riley R."/>
            <person name="Savchenko A."/>
            <person name="Shiryaev A."/>
            <person name="Soop K."/>
            <person name="Spirin V."/>
            <person name="Szebenyi C."/>
            <person name="Tomsovsky M."/>
            <person name="Tulloss R.E."/>
            <person name="Uehling J."/>
            <person name="Grigoriev I.V."/>
            <person name="Vagvolgyi C."/>
            <person name="Papp T."/>
            <person name="Martin F.M."/>
            <person name="Miettinen O."/>
            <person name="Hibbett D.S."/>
            <person name="Nagy L.G."/>
        </authorList>
    </citation>
    <scope>NUCLEOTIDE SEQUENCE [LARGE SCALE GENOMIC DNA]</scope>
    <source>
        <strain evidence="2 3">CBS 962.96</strain>
    </source>
</reference>